<dbReference type="InParanoid" id="W3XNA5"/>
<keyword evidence="2" id="KW-1185">Reference proteome</keyword>
<accession>W3XNA5</accession>
<protein>
    <submittedName>
        <fullName evidence="1">Uncharacterized protein</fullName>
    </submittedName>
</protein>
<reference evidence="2" key="1">
    <citation type="journal article" date="2015" name="BMC Genomics">
        <title>Genomic and transcriptomic analysis of the endophytic fungus Pestalotiopsis fici reveals its lifestyle and high potential for synthesis of natural products.</title>
        <authorList>
            <person name="Wang X."/>
            <person name="Zhang X."/>
            <person name="Liu L."/>
            <person name="Xiang M."/>
            <person name="Wang W."/>
            <person name="Sun X."/>
            <person name="Che Y."/>
            <person name="Guo L."/>
            <person name="Liu G."/>
            <person name="Guo L."/>
            <person name="Wang C."/>
            <person name="Yin W.B."/>
            <person name="Stadler M."/>
            <person name="Zhang X."/>
            <person name="Liu X."/>
        </authorList>
    </citation>
    <scope>NUCLEOTIDE SEQUENCE [LARGE SCALE GENOMIC DNA]</scope>
    <source>
        <strain evidence="2">W106-1 / CGMCC3.15140</strain>
    </source>
</reference>
<dbReference type="RefSeq" id="XP_007828074.1">
    <property type="nucleotide sequence ID" value="XM_007829883.1"/>
</dbReference>
<name>W3XNA5_PESFW</name>
<dbReference type="HOGENOM" id="CLU_2307033_0_0_1"/>
<dbReference type="EMBL" id="KI912109">
    <property type="protein sequence ID" value="ETS87474.1"/>
    <property type="molecule type" value="Genomic_DNA"/>
</dbReference>
<gene>
    <name evidence="1" type="ORF">PFICI_01302</name>
</gene>
<dbReference type="Proteomes" id="UP000030651">
    <property type="component" value="Unassembled WGS sequence"/>
</dbReference>
<evidence type="ECO:0000313" key="2">
    <source>
        <dbReference type="Proteomes" id="UP000030651"/>
    </source>
</evidence>
<dbReference type="KEGG" id="pfy:PFICI_01302"/>
<organism evidence="1 2">
    <name type="scientific">Pestalotiopsis fici (strain W106-1 / CGMCC3.15140)</name>
    <dbReference type="NCBI Taxonomy" id="1229662"/>
    <lineage>
        <taxon>Eukaryota</taxon>
        <taxon>Fungi</taxon>
        <taxon>Dikarya</taxon>
        <taxon>Ascomycota</taxon>
        <taxon>Pezizomycotina</taxon>
        <taxon>Sordariomycetes</taxon>
        <taxon>Xylariomycetidae</taxon>
        <taxon>Amphisphaeriales</taxon>
        <taxon>Sporocadaceae</taxon>
        <taxon>Pestalotiopsis</taxon>
    </lineage>
</organism>
<evidence type="ECO:0000313" key="1">
    <source>
        <dbReference type="EMBL" id="ETS87474.1"/>
    </source>
</evidence>
<proteinExistence type="predicted"/>
<dbReference type="AlphaFoldDB" id="W3XNA5"/>
<sequence>MKDFVALRSFVQPYFARFEDAEGNAFLGGPDNEEQYHYSAAFRQVLAEHFWRLCRAFYALRQSHTRQFHLAGSKKEAKKNQGQYVRVVQKSIDSLHRRWD</sequence>
<dbReference type="GeneID" id="19266315"/>